<dbReference type="InterPro" id="IPR011559">
    <property type="entry name" value="Initiation_fac_2B_a/b/d"/>
</dbReference>
<evidence type="ECO:0000256" key="4">
    <source>
        <dbReference type="HAMAP-Rule" id="MF_02230"/>
    </source>
</evidence>
<accession>A0ABT5XCM7</accession>
<gene>
    <name evidence="5" type="ORF">P0O24_02500</name>
</gene>
<proteinExistence type="inferred from homology"/>
<comment type="caution">
    <text evidence="5">The sequence shown here is derived from an EMBL/GenBank/DDBJ whole genome shotgun (WGS) entry which is preliminary data.</text>
</comment>
<evidence type="ECO:0000313" key="5">
    <source>
        <dbReference type="EMBL" id="MDF0592451.1"/>
    </source>
</evidence>
<feature type="binding site" evidence="4">
    <location>
        <begin position="207"/>
        <end position="208"/>
    </location>
    <ligand>
        <name>substrate</name>
    </ligand>
</feature>
<protein>
    <recommendedName>
        <fullName evidence="4">Ribose 1,5-bisphosphate isomerase</fullName>
        <shortName evidence="4">R15P isomerase</shortName>
        <shortName evidence="4">R15Pi</shortName>
        <ecNumber evidence="4">5.3.1.29</ecNumber>
    </recommendedName>
    <alternativeName>
        <fullName evidence="4">Ribulose 1,5-bisphosphate synthase</fullName>
        <shortName evidence="4">RuBP synthase</shortName>
    </alternativeName>
</protein>
<dbReference type="GO" id="GO:0043917">
    <property type="term" value="F:ribose 1,5-bisphosphate isomerase activity"/>
    <property type="evidence" value="ECO:0007669"/>
    <property type="project" value="UniProtKB-EC"/>
</dbReference>
<feature type="binding site" evidence="4">
    <location>
        <position position="64"/>
    </location>
    <ligand>
        <name>substrate</name>
    </ligand>
</feature>
<evidence type="ECO:0000256" key="3">
    <source>
        <dbReference type="ARBA" id="ARBA00023277"/>
    </source>
</evidence>
<sequence>MTLPMEELLDTAERIRSMEIRGAALIGRAAAGALKDFALSIEAASLEEFNGEVRRAAEVLLNTRPTAVSLSNAVRIVMRYRGDDLEAARSSLAKNADSFVERSLKAVERIGEIGSRRVLDGDVILTHCNSSVALSIIKTAFDSGKDIRVIATESRPRYQGHLTIKALDGWGIETELIVDSAVRTVINEVDHVIVGADVITANGSLVNKIGTAAIALAASEARTSFVVAAETYKFSPETIMGELVPIEMRSPEEVYPEISKLQHVRVRNPAFDVTPHRYIDVICTEIGAIPPEMSYLVIKEMLGGELERQRL</sequence>
<evidence type="ECO:0000256" key="2">
    <source>
        <dbReference type="ARBA" id="ARBA00023235"/>
    </source>
</evidence>
<keyword evidence="3 4" id="KW-0119">Carbohydrate metabolism</keyword>
<feature type="binding site" evidence="4">
    <location>
        <begin position="21"/>
        <end position="24"/>
    </location>
    <ligand>
        <name>substrate</name>
    </ligand>
</feature>
<dbReference type="Pfam" id="PF01008">
    <property type="entry name" value="IF-2B"/>
    <property type="match status" value="1"/>
</dbReference>
<dbReference type="InterPro" id="IPR027363">
    <property type="entry name" value="M1Pi_N"/>
</dbReference>
<keyword evidence="6" id="KW-1185">Reference proteome</keyword>
<feature type="binding site" evidence="4">
    <location>
        <position position="233"/>
    </location>
    <ligand>
        <name>substrate</name>
    </ligand>
</feature>
<dbReference type="HAMAP" id="MF_02230">
    <property type="entry name" value="R15P_isomerase"/>
    <property type="match status" value="1"/>
</dbReference>
<dbReference type="Proteomes" id="UP001215956">
    <property type="component" value="Unassembled WGS sequence"/>
</dbReference>
<name>A0ABT5XCM7_9EURY</name>
<comment type="caution">
    <text evidence="4">Lacks conserved residue(s) required for the propagation of feature annotation.</text>
</comment>
<evidence type="ECO:0000256" key="1">
    <source>
        <dbReference type="ARBA" id="ARBA00009229"/>
    </source>
</evidence>
<evidence type="ECO:0000313" key="6">
    <source>
        <dbReference type="Proteomes" id="UP001215956"/>
    </source>
</evidence>
<organism evidence="5 6">
    <name type="scientific">Candidatus Methanocrinis alkalitolerans</name>
    <dbReference type="NCBI Taxonomy" id="3033395"/>
    <lineage>
        <taxon>Archaea</taxon>
        <taxon>Methanobacteriati</taxon>
        <taxon>Methanobacteriota</taxon>
        <taxon>Stenosarchaea group</taxon>
        <taxon>Methanomicrobia</taxon>
        <taxon>Methanotrichales</taxon>
        <taxon>Methanotrichaceae</taxon>
        <taxon>Methanocrinis</taxon>
    </lineage>
</organism>
<dbReference type="InterPro" id="IPR042529">
    <property type="entry name" value="IF_2B-like_C"/>
</dbReference>
<dbReference type="EC" id="5.3.1.29" evidence="4"/>
<comment type="function">
    <text evidence="4">Catalyzes the isomerization of ribose 1,5-bisphosphate (R15P) to ribulose 1,5-bisphosphate (RuBP), the CO(2) acceptor and substrate for RubisCO. Functions in an archaeal AMP degradation pathway, together with AMP phosphorylase and RubisCO.</text>
</comment>
<reference evidence="5 6" key="1">
    <citation type="submission" date="2023-03" db="EMBL/GenBank/DDBJ databases">
        <title>Whole genome sequencing of Methanotrichaceae archaeon M04Ac.</title>
        <authorList>
            <person name="Khomyakova M.A."/>
            <person name="Merkel A.Y."/>
            <person name="Slobodkin A.I."/>
        </authorList>
    </citation>
    <scope>NUCLEOTIDE SEQUENCE [LARGE SCALE GENOMIC DNA]</scope>
    <source>
        <strain evidence="5 6">M04Ac</strain>
    </source>
</reference>
<dbReference type="Gene3D" id="1.20.120.420">
    <property type="entry name" value="translation initiation factor eif-2b, domain 1"/>
    <property type="match status" value="1"/>
</dbReference>
<comment type="catalytic activity">
    <reaction evidence="4">
        <text>alpha-D-ribose 1,5-bisphosphate = D-ribulose 1,5-bisphosphate</text>
        <dbReference type="Rhea" id="RHEA:32243"/>
        <dbReference type="ChEBI" id="CHEBI:57870"/>
        <dbReference type="ChEBI" id="CHEBI:68688"/>
        <dbReference type="EC" id="5.3.1.29"/>
    </reaction>
</comment>
<dbReference type="InterPro" id="IPR000649">
    <property type="entry name" value="IF-2B-related"/>
</dbReference>
<keyword evidence="2 4" id="KW-0413">Isomerase</keyword>
<dbReference type="NCBIfam" id="TIGR00524">
    <property type="entry name" value="eIF-2B_rel"/>
    <property type="match status" value="1"/>
</dbReference>
<comment type="similarity">
    <text evidence="1 4">Belongs to the eIF-2B alpha/beta/delta subunits family. R15P isomerase subfamily.</text>
</comment>
<comment type="miscellaneous">
    <text evidence="4">Reaction proceeds via a cis-phosphoenolate intermediate.</text>
</comment>
<dbReference type="InterPro" id="IPR037171">
    <property type="entry name" value="NagB/RpiA_transferase-like"/>
</dbReference>
<dbReference type="Gene3D" id="3.40.50.10470">
    <property type="entry name" value="Translation initiation factor eif-2b, domain 2"/>
    <property type="match status" value="1"/>
</dbReference>
<dbReference type="PANTHER" id="PTHR43475">
    <property type="entry name" value="METHYLTHIORIBOSE-1-PHOSPHATE ISOMERASE"/>
    <property type="match status" value="1"/>
</dbReference>
<feature type="active site" description="Proton acceptor" evidence="4">
    <location>
        <position position="128"/>
    </location>
</feature>
<dbReference type="InterPro" id="IPR005250">
    <property type="entry name" value="R15Pi"/>
</dbReference>
<dbReference type="EMBL" id="JARFPL010000005">
    <property type="protein sequence ID" value="MDF0592451.1"/>
    <property type="molecule type" value="Genomic_DNA"/>
</dbReference>
<dbReference type="PANTHER" id="PTHR43475:SF2">
    <property type="entry name" value="RIBOSE 1,5-BISPHOSPHATE ISOMERASE"/>
    <property type="match status" value="1"/>
</dbReference>
<dbReference type="SUPFAM" id="SSF100950">
    <property type="entry name" value="NagB/RpiA/CoA transferase-like"/>
    <property type="match status" value="1"/>
</dbReference>
<feature type="active site" description="Proton donor" evidence="4">
    <location>
        <position position="197"/>
    </location>
</feature>
<dbReference type="NCBIfam" id="TIGR00511">
    <property type="entry name" value="ribulose_e2b2"/>
    <property type="match status" value="1"/>
</dbReference>